<evidence type="ECO:0000313" key="11">
    <source>
        <dbReference type="EMBL" id="HED09131.1"/>
    </source>
</evidence>
<dbReference type="Gene3D" id="3.40.50.2020">
    <property type="match status" value="2"/>
</dbReference>
<dbReference type="GO" id="GO:0005524">
    <property type="term" value="F:ATP binding"/>
    <property type="evidence" value="ECO:0007669"/>
    <property type="project" value="UniProtKB-KW"/>
</dbReference>
<dbReference type="Proteomes" id="UP000886005">
    <property type="component" value="Unassembled WGS sequence"/>
</dbReference>
<keyword evidence="5" id="KW-0418">Kinase</keyword>
<feature type="domain" description="Phosphoribosyltransferase" evidence="9">
    <location>
        <begin position="177"/>
        <end position="306"/>
    </location>
</feature>
<name>A0A7V1LJH8_CALAY</name>
<keyword evidence="3 8" id="KW-0545">Nucleotide biosynthesis</keyword>
<dbReference type="SUPFAM" id="SSF53271">
    <property type="entry name" value="PRTase-like"/>
    <property type="match status" value="1"/>
</dbReference>
<sequence>MEDNGLYKRKGERGALSIMACDSGKAFAERIINMLNSSSFDDEAKHHIRLTHSSEITFANGEIKTVITENIRGDDHYIVQCFDDPKSEKSINDNLMALMTAINAAYQSDADSITAVIPQYAYSRQERKKTREGITAKQIAQFLEASGANRVITLDVHAEAVMGFFTHATMEDLHASHTLIKHFQDNYNVENLMITAPDVGGAEKARFYSKTMQCDLAIVDKARDYSKASVVESMRLVGDVQGKNVLLPDDMISTGGTIVNAAKLLKDKGADKIYITCSLPFFNGYAAELFSKAYEEHVIERIIGTDAVFHGPEFVKANPWYDEVSIAPLFAKVIYHINQKRSVSELLR</sequence>
<evidence type="ECO:0000256" key="8">
    <source>
        <dbReference type="RuleBase" id="RU004324"/>
    </source>
</evidence>
<dbReference type="CDD" id="cd06223">
    <property type="entry name" value="PRTases_typeI"/>
    <property type="match status" value="1"/>
</dbReference>
<evidence type="ECO:0000256" key="6">
    <source>
        <dbReference type="ARBA" id="ARBA00022840"/>
    </source>
</evidence>
<dbReference type="Pfam" id="PF00156">
    <property type="entry name" value="Pribosyltran"/>
    <property type="match status" value="1"/>
</dbReference>
<comment type="caution">
    <text evidence="11">The sequence shown here is derived from an EMBL/GenBank/DDBJ whole genome shotgun (WGS) entry which is preliminary data.</text>
</comment>
<dbReference type="EMBL" id="DRLD01000015">
    <property type="protein sequence ID" value="HED09131.1"/>
    <property type="molecule type" value="Genomic_DNA"/>
</dbReference>
<dbReference type="GO" id="GO:0002189">
    <property type="term" value="C:ribose phosphate diphosphokinase complex"/>
    <property type="evidence" value="ECO:0007669"/>
    <property type="project" value="TreeGrafter"/>
</dbReference>
<dbReference type="GO" id="GO:0006164">
    <property type="term" value="P:purine nucleotide biosynthetic process"/>
    <property type="evidence" value="ECO:0007669"/>
    <property type="project" value="TreeGrafter"/>
</dbReference>
<dbReference type="InterPro" id="IPR029057">
    <property type="entry name" value="PRTase-like"/>
</dbReference>
<evidence type="ECO:0000256" key="1">
    <source>
        <dbReference type="ARBA" id="ARBA00013247"/>
    </source>
</evidence>
<dbReference type="GO" id="GO:0006015">
    <property type="term" value="P:5-phosphoribose 1-diphosphate biosynthetic process"/>
    <property type="evidence" value="ECO:0007669"/>
    <property type="project" value="TreeGrafter"/>
</dbReference>
<reference evidence="11" key="1">
    <citation type="journal article" date="2020" name="mSystems">
        <title>Genome- and Community-Level Interaction Insights into Carbon Utilization and Element Cycling Functions of Hydrothermarchaeota in Hydrothermal Sediment.</title>
        <authorList>
            <person name="Zhou Z."/>
            <person name="Liu Y."/>
            <person name="Xu W."/>
            <person name="Pan J."/>
            <person name="Luo Z.H."/>
            <person name="Li M."/>
        </authorList>
    </citation>
    <scope>NUCLEOTIDE SEQUENCE [LARGE SCALE GENOMIC DNA]</scope>
    <source>
        <strain evidence="11">HyVt-456</strain>
    </source>
</reference>
<evidence type="ECO:0000259" key="10">
    <source>
        <dbReference type="Pfam" id="PF13793"/>
    </source>
</evidence>
<dbReference type="InterPro" id="IPR029099">
    <property type="entry name" value="Pribosyltran_N"/>
</dbReference>
<evidence type="ECO:0000256" key="3">
    <source>
        <dbReference type="ARBA" id="ARBA00022727"/>
    </source>
</evidence>
<dbReference type="InterPro" id="IPR000836">
    <property type="entry name" value="PRTase_dom"/>
</dbReference>
<keyword evidence="6" id="KW-0067">ATP-binding</keyword>
<dbReference type="PANTHER" id="PTHR10210:SF32">
    <property type="entry name" value="RIBOSE-PHOSPHATE PYROPHOSPHOKINASE 2"/>
    <property type="match status" value="1"/>
</dbReference>
<evidence type="ECO:0000256" key="4">
    <source>
        <dbReference type="ARBA" id="ARBA00022741"/>
    </source>
</evidence>
<keyword evidence="2" id="KW-0808">Transferase</keyword>
<dbReference type="SMART" id="SM01400">
    <property type="entry name" value="Pribosyltran_N"/>
    <property type="match status" value="1"/>
</dbReference>
<dbReference type="GO" id="GO:0004749">
    <property type="term" value="F:ribose phosphate diphosphokinase activity"/>
    <property type="evidence" value="ECO:0007669"/>
    <property type="project" value="UniProtKB-EC"/>
</dbReference>
<proteinExistence type="inferred from homology"/>
<dbReference type="GO" id="GO:0005737">
    <property type="term" value="C:cytoplasm"/>
    <property type="evidence" value="ECO:0007669"/>
    <property type="project" value="TreeGrafter"/>
</dbReference>
<protein>
    <recommendedName>
        <fullName evidence="1">ribose-phosphate diphosphokinase</fullName>
        <ecNumber evidence="1">2.7.6.1</ecNumber>
    </recommendedName>
</protein>
<dbReference type="PANTHER" id="PTHR10210">
    <property type="entry name" value="RIBOSE-PHOSPHATE DIPHOSPHOKINASE FAMILY MEMBER"/>
    <property type="match status" value="1"/>
</dbReference>
<dbReference type="GO" id="GO:0016301">
    <property type="term" value="F:kinase activity"/>
    <property type="evidence" value="ECO:0007669"/>
    <property type="project" value="UniProtKB-KW"/>
</dbReference>
<dbReference type="AlphaFoldDB" id="A0A7V1LJH8"/>
<comment type="similarity">
    <text evidence="8">Belongs to the ribose-phosphate pyrophosphokinase family.</text>
</comment>
<organism evidence="11">
    <name type="scientific">Caldithrix abyssi</name>
    <dbReference type="NCBI Taxonomy" id="187145"/>
    <lineage>
        <taxon>Bacteria</taxon>
        <taxon>Pseudomonadati</taxon>
        <taxon>Calditrichota</taxon>
        <taxon>Calditrichia</taxon>
        <taxon>Calditrichales</taxon>
        <taxon>Calditrichaceae</taxon>
        <taxon>Caldithrix</taxon>
    </lineage>
</organism>
<feature type="domain" description="Ribose-phosphate pyrophosphokinase N-terminal" evidence="10">
    <location>
        <begin position="17"/>
        <end position="147"/>
    </location>
</feature>
<gene>
    <name evidence="11" type="ORF">ENJ10_00445</name>
</gene>
<dbReference type="EC" id="2.7.6.1" evidence="1"/>
<dbReference type="InterPro" id="IPR005946">
    <property type="entry name" value="Rib-P_diPkinase"/>
</dbReference>
<dbReference type="Pfam" id="PF13793">
    <property type="entry name" value="Pribosyltran_N"/>
    <property type="match status" value="1"/>
</dbReference>
<evidence type="ECO:0000256" key="7">
    <source>
        <dbReference type="ARBA" id="ARBA00049535"/>
    </source>
</evidence>
<evidence type="ECO:0000256" key="2">
    <source>
        <dbReference type="ARBA" id="ARBA00022679"/>
    </source>
</evidence>
<evidence type="ECO:0000256" key="5">
    <source>
        <dbReference type="ARBA" id="ARBA00022777"/>
    </source>
</evidence>
<accession>A0A7V1LJH8</accession>
<dbReference type="NCBIfam" id="TIGR01251">
    <property type="entry name" value="ribP_PPkin"/>
    <property type="match status" value="1"/>
</dbReference>
<comment type="catalytic activity">
    <reaction evidence="7">
        <text>D-ribose 5-phosphate + ATP = 5-phospho-alpha-D-ribose 1-diphosphate + AMP + H(+)</text>
        <dbReference type="Rhea" id="RHEA:15609"/>
        <dbReference type="ChEBI" id="CHEBI:15378"/>
        <dbReference type="ChEBI" id="CHEBI:30616"/>
        <dbReference type="ChEBI" id="CHEBI:58017"/>
        <dbReference type="ChEBI" id="CHEBI:78346"/>
        <dbReference type="ChEBI" id="CHEBI:456215"/>
        <dbReference type="EC" id="2.7.6.1"/>
    </reaction>
</comment>
<keyword evidence="4" id="KW-0547">Nucleotide-binding</keyword>
<dbReference type="FunFam" id="3.40.50.2020:FF:000014">
    <property type="entry name" value="Ribose-phosphate pyrophosphokinase 1"/>
    <property type="match status" value="1"/>
</dbReference>
<evidence type="ECO:0000259" key="9">
    <source>
        <dbReference type="Pfam" id="PF00156"/>
    </source>
</evidence>
<dbReference type="GO" id="GO:0000287">
    <property type="term" value="F:magnesium ion binding"/>
    <property type="evidence" value="ECO:0007669"/>
    <property type="project" value="InterPro"/>
</dbReference>